<sequence>LSLDILAASKVNENNNKIWTTCNGREERNIGKTSSTLPSLEQHKPHLYEKENGEIDKLSKDKIIDTNVRLASHTSETHKTWLHKLVSWRYFMVLLLQSSFVVTVFLMNCLPMAMVCMIKPVSLHSSSLSPIQRSNVSFNES</sequence>
<keyword evidence="1" id="KW-0472">Membrane</keyword>
<feature type="non-terminal residue" evidence="2">
    <location>
        <position position="1"/>
    </location>
</feature>
<evidence type="ECO:0000256" key="1">
    <source>
        <dbReference type="SAM" id="Phobius"/>
    </source>
</evidence>
<evidence type="ECO:0000313" key="2">
    <source>
        <dbReference type="EMBL" id="CEK95103.1"/>
    </source>
</evidence>
<reference evidence="2" key="1">
    <citation type="submission" date="2014-12" db="EMBL/GenBank/DDBJ databases">
        <title>Insight into the proteome of Arion vulgaris.</title>
        <authorList>
            <person name="Aradska J."/>
            <person name="Bulat T."/>
            <person name="Smidak R."/>
            <person name="Sarate P."/>
            <person name="Gangsoo J."/>
            <person name="Sialana F."/>
            <person name="Bilban M."/>
            <person name="Lubec G."/>
        </authorList>
    </citation>
    <scope>NUCLEOTIDE SEQUENCE</scope>
    <source>
        <tissue evidence="2">Skin</tissue>
    </source>
</reference>
<dbReference type="AlphaFoldDB" id="A0A0B7BQ52"/>
<organism evidence="2">
    <name type="scientific">Arion vulgaris</name>
    <dbReference type="NCBI Taxonomy" id="1028688"/>
    <lineage>
        <taxon>Eukaryota</taxon>
        <taxon>Metazoa</taxon>
        <taxon>Spiralia</taxon>
        <taxon>Lophotrochozoa</taxon>
        <taxon>Mollusca</taxon>
        <taxon>Gastropoda</taxon>
        <taxon>Heterobranchia</taxon>
        <taxon>Euthyneura</taxon>
        <taxon>Panpulmonata</taxon>
        <taxon>Eupulmonata</taxon>
        <taxon>Stylommatophora</taxon>
        <taxon>Helicina</taxon>
        <taxon>Arionoidea</taxon>
        <taxon>Arionidae</taxon>
        <taxon>Arion</taxon>
    </lineage>
</organism>
<keyword evidence="1" id="KW-1133">Transmembrane helix</keyword>
<name>A0A0B7BQ52_9EUPU</name>
<keyword evidence="1" id="KW-0812">Transmembrane</keyword>
<accession>A0A0B7BQ52</accession>
<dbReference type="EMBL" id="HACG01048238">
    <property type="protein sequence ID" value="CEK95103.1"/>
    <property type="molecule type" value="Transcribed_RNA"/>
</dbReference>
<gene>
    <name evidence="2" type="primary">ORF205432</name>
</gene>
<feature type="transmembrane region" description="Helical" evidence="1">
    <location>
        <begin position="88"/>
        <end position="110"/>
    </location>
</feature>
<proteinExistence type="predicted"/>
<feature type="non-terminal residue" evidence="2">
    <location>
        <position position="141"/>
    </location>
</feature>
<protein>
    <submittedName>
        <fullName evidence="2">Uncharacterized protein</fullName>
    </submittedName>
</protein>